<proteinExistence type="predicted"/>
<dbReference type="PANTHER" id="PTHR35869:SF1">
    <property type="entry name" value="OUTER-MEMBRANE LIPOPROTEIN CARRIER PROTEIN"/>
    <property type="match status" value="1"/>
</dbReference>
<dbReference type="EMBL" id="CYSD01000037">
    <property type="protein sequence ID" value="CUH79310.1"/>
    <property type="molecule type" value="Genomic_DNA"/>
</dbReference>
<keyword evidence="1" id="KW-0732">Signal</keyword>
<evidence type="ECO:0000313" key="3">
    <source>
        <dbReference type="Proteomes" id="UP000052022"/>
    </source>
</evidence>
<dbReference type="STRING" id="928856.SAMN04488049_101386"/>
<keyword evidence="3" id="KW-1185">Reference proteome</keyword>
<evidence type="ECO:0000313" key="2">
    <source>
        <dbReference type="EMBL" id="CUH79310.1"/>
    </source>
</evidence>
<evidence type="ECO:0000256" key="1">
    <source>
        <dbReference type="ARBA" id="ARBA00022729"/>
    </source>
</evidence>
<dbReference type="PANTHER" id="PTHR35869">
    <property type="entry name" value="OUTER-MEMBRANE LIPOPROTEIN CARRIER PROTEIN"/>
    <property type="match status" value="1"/>
</dbReference>
<reference evidence="2 3" key="1">
    <citation type="submission" date="2015-09" db="EMBL/GenBank/DDBJ databases">
        <authorList>
            <consortium name="Swine Surveillance"/>
        </authorList>
    </citation>
    <scope>NUCLEOTIDE SEQUENCE [LARGE SCALE GENOMIC DNA]</scope>
    <source>
        <strain evidence="2 3">CECT 7557</strain>
    </source>
</reference>
<sequence length="240" mass="25893">MFLRQTTLGKGKFWSLSNNSHAAGPLGPASSLLAGHTYLYLMKQTFSALVLGAAVLLAPAAQAAEKLGLNAISAYLNDMKTAEAAFTQISDDGFISTGTLYIKRPGKMRFEYDPPNFGVVVAGNNTVAVVDRKSNQRPETYPLSKTPLSIILARTVNLARANMVVGHGFDGTSTIVKAQDPEHPERGSIEMSFTGDPVELRKWVVEGETGERTTVILGAMETGHTLRSALFNPDRPVLDR</sequence>
<gene>
    <name evidence="2" type="ORF">TRM7557_02332</name>
</gene>
<dbReference type="AlphaFoldDB" id="A0A0P1H047"/>
<name>A0A0P1H047_9RHOB</name>
<dbReference type="InterPro" id="IPR029046">
    <property type="entry name" value="LolA/LolB/LppX"/>
</dbReference>
<protein>
    <submittedName>
        <fullName evidence="2">Lipoprotein chaperone</fullName>
    </submittedName>
</protein>
<dbReference type="InterPro" id="IPR004564">
    <property type="entry name" value="OM_lipoprot_carrier_LolA-like"/>
</dbReference>
<keyword evidence="2" id="KW-0449">Lipoprotein</keyword>
<accession>A0A0P1H047</accession>
<dbReference type="Gene3D" id="2.50.20.10">
    <property type="entry name" value="Lipoprotein localisation LolA/LolB/LppX"/>
    <property type="match status" value="1"/>
</dbReference>
<dbReference type="CDD" id="cd16325">
    <property type="entry name" value="LolA"/>
    <property type="match status" value="1"/>
</dbReference>
<dbReference type="Pfam" id="PF03548">
    <property type="entry name" value="LolA"/>
    <property type="match status" value="1"/>
</dbReference>
<dbReference type="SUPFAM" id="SSF89392">
    <property type="entry name" value="Prokaryotic lipoproteins and lipoprotein localization factors"/>
    <property type="match status" value="1"/>
</dbReference>
<organism evidence="2 3">
    <name type="scientific">Tritonibacter multivorans</name>
    <dbReference type="NCBI Taxonomy" id="928856"/>
    <lineage>
        <taxon>Bacteria</taxon>
        <taxon>Pseudomonadati</taxon>
        <taxon>Pseudomonadota</taxon>
        <taxon>Alphaproteobacteria</taxon>
        <taxon>Rhodobacterales</taxon>
        <taxon>Paracoccaceae</taxon>
        <taxon>Tritonibacter</taxon>
    </lineage>
</organism>
<dbReference type="Proteomes" id="UP000052022">
    <property type="component" value="Unassembled WGS sequence"/>
</dbReference>